<keyword evidence="13" id="KW-1185">Reference proteome</keyword>
<name>K0IE56_NITGG</name>
<dbReference type="UniPathway" id="UPA00109">
    <property type="reaction ID" value="UER00187"/>
</dbReference>
<dbReference type="SUPFAM" id="SSF54826">
    <property type="entry name" value="Enolase N-terminal domain-like"/>
    <property type="match status" value="1"/>
</dbReference>
<feature type="binding site" evidence="8">
    <location>
        <position position="156"/>
    </location>
    <ligand>
        <name>substrate</name>
    </ligand>
</feature>
<keyword evidence="6" id="KW-0963">Cytoplasm</keyword>
<dbReference type="GO" id="GO:0000287">
    <property type="term" value="F:magnesium ion binding"/>
    <property type="evidence" value="ECO:0007669"/>
    <property type="project" value="UniProtKB-UniRule"/>
</dbReference>
<dbReference type="GO" id="GO:0004634">
    <property type="term" value="F:phosphopyruvate hydratase activity"/>
    <property type="evidence" value="ECO:0007669"/>
    <property type="project" value="UniProtKB-UniRule"/>
</dbReference>
<accession>K0IE56</accession>
<feature type="binding site" evidence="8">
    <location>
        <position position="306"/>
    </location>
    <ligand>
        <name>substrate</name>
    </ligand>
</feature>
<keyword evidence="3 6" id="KW-0460">Magnesium</keyword>
<dbReference type="EMBL" id="CP002408">
    <property type="protein sequence ID" value="AFU58060.1"/>
    <property type="molecule type" value="Genomic_DNA"/>
</dbReference>
<dbReference type="InterPro" id="IPR020810">
    <property type="entry name" value="Enolase_C"/>
</dbReference>
<feature type="active site" description="Proton donor" evidence="6 7">
    <location>
        <position position="199"/>
    </location>
</feature>
<dbReference type="SMART" id="SM01193">
    <property type="entry name" value="Enolase_N"/>
    <property type="match status" value="1"/>
</dbReference>
<organism evidence="12 13">
    <name type="scientific">Nitrososphaera gargensis (strain Ga9.2)</name>
    <dbReference type="NCBI Taxonomy" id="1237085"/>
    <lineage>
        <taxon>Archaea</taxon>
        <taxon>Nitrososphaerota</taxon>
        <taxon>Nitrososphaeria</taxon>
        <taxon>Nitrososphaerales</taxon>
        <taxon>Nitrososphaeraceae</taxon>
        <taxon>Nitrososphaera</taxon>
    </lineage>
</organism>
<dbReference type="GO" id="GO:0005576">
    <property type="term" value="C:extracellular region"/>
    <property type="evidence" value="ECO:0007669"/>
    <property type="project" value="UniProtKB-SubCell"/>
</dbReference>
<comment type="similarity">
    <text evidence="2 6">Belongs to the enolase family.</text>
</comment>
<dbReference type="AlphaFoldDB" id="K0IE56"/>
<feature type="binding site" evidence="8">
    <location>
        <position position="280"/>
    </location>
    <ligand>
        <name>substrate</name>
    </ligand>
</feature>
<feature type="binding site" evidence="8">
    <location>
        <position position="146"/>
    </location>
    <ligand>
        <name>substrate</name>
    </ligand>
</feature>
<dbReference type="Pfam" id="PF00113">
    <property type="entry name" value="Enolase_C"/>
    <property type="match status" value="1"/>
</dbReference>
<dbReference type="RefSeq" id="WP_015018598.1">
    <property type="nucleotide sequence ID" value="NC_018719.1"/>
</dbReference>
<evidence type="ECO:0000259" key="11">
    <source>
        <dbReference type="SMART" id="SM01193"/>
    </source>
</evidence>
<feature type="binding site" evidence="6 9">
    <location>
        <position position="280"/>
    </location>
    <ligand>
        <name>Mg(2+)</name>
        <dbReference type="ChEBI" id="CHEBI:18420"/>
    </ligand>
</feature>
<dbReference type="Pfam" id="PF03952">
    <property type="entry name" value="Enolase_N"/>
    <property type="match status" value="1"/>
</dbReference>
<dbReference type="HOGENOM" id="CLU_031223_0_1_2"/>
<evidence type="ECO:0000256" key="4">
    <source>
        <dbReference type="ARBA" id="ARBA00023152"/>
    </source>
</evidence>
<dbReference type="SUPFAM" id="SSF51604">
    <property type="entry name" value="Enolase C-terminal domain-like"/>
    <property type="match status" value="1"/>
</dbReference>
<dbReference type="InterPro" id="IPR029017">
    <property type="entry name" value="Enolase-like_N"/>
</dbReference>
<dbReference type="Gene3D" id="3.20.20.120">
    <property type="entry name" value="Enolase-like C-terminal domain"/>
    <property type="match status" value="1"/>
</dbReference>
<keyword evidence="5 6" id="KW-0456">Lyase</keyword>
<dbReference type="KEGG" id="nga:Ngar_c11180"/>
<evidence type="ECO:0000256" key="3">
    <source>
        <dbReference type="ARBA" id="ARBA00022842"/>
    </source>
</evidence>
<evidence type="ECO:0000256" key="8">
    <source>
        <dbReference type="PIRSR" id="PIRSR001400-2"/>
    </source>
</evidence>
<dbReference type="GO" id="GO:0000015">
    <property type="term" value="C:phosphopyruvate hydratase complex"/>
    <property type="evidence" value="ECO:0007669"/>
    <property type="project" value="InterPro"/>
</dbReference>
<dbReference type="PRINTS" id="PR00148">
    <property type="entry name" value="ENOLASE"/>
</dbReference>
<dbReference type="EC" id="4.2.1.11" evidence="6"/>
<dbReference type="InterPro" id="IPR036849">
    <property type="entry name" value="Enolase-like_C_sf"/>
</dbReference>
<dbReference type="PATRIC" id="fig|1237085.11.peg.1060"/>
<feature type="binding site" evidence="6">
    <location>
        <position position="331"/>
    </location>
    <ligand>
        <name>(2R)-2-phosphoglycerate</name>
        <dbReference type="ChEBI" id="CHEBI:58289"/>
    </ligand>
</feature>
<feature type="binding site" evidence="6 9">
    <location>
        <position position="306"/>
    </location>
    <ligand>
        <name>Mg(2+)</name>
        <dbReference type="ChEBI" id="CHEBI:18420"/>
    </ligand>
</feature>
<reference evidence="12 13" key="1">
    <citation type="journal article" date="2012" name="Environ. Microbiol.">
        <title>The genome of the ammonia-oxidizing Candidatus Nitrososphaera gargensis: insights into metabolic versatility and environmental adaptations.</title>
        <authorList>
            <person name="Spang A."/>
            <person name="Poehlein A."/>
            <person name="Offre P."/>
            <person name="Zumbragel S."/>
            <person name="Haider S."/>
            <person name="Rychlik N."/>
            <person name="Nowka B."/>
            <person name="Schmeisser C."/>
            <person name="Lebedeva E.V."/>
            <person name="Rattei T."/>
            <person name="Bohm C."/>
            <person name="Schmid M."/>
            <person name="Galushko A."/>
            <person name="Hatzenpichler R."/>
            <person name="Weinmaier T."/>
            <person name="Daniel R."/>
            <person name="Schleper C."/>
            <person name="Spieck E."/>
            <person name="Streit W."/>
            <person name="Wagner M."/>
        </authorList>
    </citation>
    <scope>NUCLEOTIDE SEQUENCE [LARGE SCALE GENOMIC DNA]</scope>
    <source>
        <strain evidence="13">Ga9.2</strain>
    </source>
</reference>
<dbReference type="PANTHER" id="PTHR11902:SF1">
    <property type="entry name" value="ENOLASE"/>
    <property type="match status" value="1"/>
</dbReference>
<dbReference type="InParanoid" id="K0IE56"/>
<dbReference type="FunCoup" id="K0IE56">
    <property type="interactions" value="144"/>
</dbReference>
<keyword evidence="6" id="KW-0964">Secreted</keyword>
<dbReference type="HAMAP" id="MF_00318">
    <property type="entry name" value="Enolase"/>
    <property type="match status" value="1"/>
</dbReference>
<dbReference type="GO" id="GO:0009986">
    <property type="term" value="C:cell surface"/>
    <property type="evidence" value="ECO:0007669"/>
    <property type="project" value="UniProtKB-SubCell"/>
</dbReference>
<comment type="subcellular location">
    <subcellularLocation>
        <location evidence="6">Cytoplasm</location>
    </subcellularLocation>
    <subcellularLocation>
        <location evidence="6">Secreted</location>
    </subcellularLocation>
    <subcellularLocation>
        <location evidence="6">Cell surface</location>
    </subcellularLocation>
    <text evidence="6">Fractions of enolase are present in both the cytoplasm and on the cell surface.</text>
</comment>
<dbReference type="PIRSF" id="PIRSF001400">
    <property type="entry name" value="Enolase"/>
    <property type="match status" value="1"/>
</dbReference>
<feature type="domain" description="Enolase N-terminal" evidence="11">
    <location>
        <begin position="4"/>
        <end position="125"/>
    </location>
</feature>
<dbReference type="InterPro" id="IPR020811">
    <property type="entry name" value="Enolase_N"/>
</dbReference>
<keyword evidence="4 6" id="KW-0324">Glycolysis</keyword>
<dbReference type="GeneID" id="13795513"/>
<feature type="active site" description="Proton acceptor" evidence="6 7">
    <location>
        <position position="331"/>
    </location>
</feature>
<dbReference type="InterPro" id="IPR000941">
    <property type="entry name" value="Enolase"/>
</dbReference>
<dbReference type="Proteomes" id="UP000008037">
    <property type="component" value="Chromosome"/>
</dbReference>
<evidence type="ECO:0000256" key="2">
    <source>
        <dbReference type="ARBA" id="ARBA00009604"/>
    </source>
</evidence>
<feature type="domain" description="Enolase C-terminal TIM barrel" evidence="10">
    <location>
        <begin position="130"/>
        <end position="411"/>
    </location>
</feature>
<keyword evidence="6 9" id="KW-0479">Metal-binding</keyword>
<protein>
    <recommendedName>
        <fullName evidence="6">Enolase</fullName>
        <ecNumber evidence="6">4.2.1.11</ecNumber>
    </recommendedName>
    <alternativeName>
        <fullName evidence="6">2-phospho-D-glycerate hydro-lyase</fullName>
    </alternativeName>
    <alternativeName>
        <fullName evidence="6">2-phosphoglycerate dehydratase</fullName>
    </alternativeName>
</protein>
<feature type="binding site" evidence="6">
    <location>
        <position position="361"/>
    </location>
    <ligand>
        <name>(2R)-2-phosphoglycerate</name>
        <dbReference type="ChEBI" id="CHEBI:58289"/>
    </ligand>
</feature>
<evidence type="ECO:0000313" key="13">
    <source>
        <dbReference type="Proteomes" id="UP000008037"/>
    </source>
</evidence>
<gene>
    <name evidence="6 12" type="primary">eno</name>
    <name evidence="12" type="ordered locus">Ngar_c11180</name>
</gene>
<evidence type="ECO:0000256" key="7">
    <source>
        <dbReference type="PIRSR" id="PIRSR001400-1"/>
    </source>
</evidence>
<comment type="cofactor">
    <cofactor evidence="9">
        <name>Mg(2+)</name>
        <dbReference type="ChEBI" id="CHEBI:18420"/>
    </cofactor>
    <text evidence="9">Mg(2+) is required for catalysis and for stabilizing the dimer.</text>
</comment>
<feature type="binding site" evidence="6">
    <location>
        <position position="382"/>
    </location>
    <ligand>
        <name>(2R)-2-phosphoglycerate</name>
        <dbReference type="ChEBI" id="CHEBI:58289"/>
    </ligand>
</feature>
<feature type="binding site" evidence="6">
    <location>
        <position position="360"/>
    </location>
    <ligand>
        <name>(2R)-2-phosphoglycerate</name>
        <dbReference type="ChEBI" id="CHEBI:58289"/>
    </ligand>
</feature>
<dbReference type="PANTHER" id="PTHR11902">
    <property type="entry name" value="ENOLASE"/>
    <property type="match status" value="1"/>
</dbReference>
<feature type="binding site" evidence="6">
    <location>
        <position position="155"/>
    </location>
    <ligand>
        <name>(2R)-2-phosphoglycerate</name>
        <dbReference type="ChEBI" id="CHEBI:58289"/>
    </ligand>
</feature>
<feature type="binding site" evidence="8">
    <location>
        <begin position="358"/>
        <end position="361"/>
    </location>
    <ligand>
        <name>substrate</name>
    </ligand>
</feature>
<evidence type="ECO:0000313" key="12">
    <source>
        <dbReference type="EMBL" id="AFU58060.1"/>
    </source>
</evidence>
<evidence type="ECO:0000256" key="9">
    <source>
        <dbReference type="PIRSR" id="PIRSR001400-3"/>
    </source>
</evidence>
<dbReference type="STRING" id="1237085.Ngar_c11180"/>
<feature type="binding site" evidence="8">
    <location>
        <position position="382"/>
    </location>
    <ligand>
        <name>substrate</name>
    </ligand>
</feature>
<comment type="catalytic activity">
    <reaction evidence="6">
        <text>(2R)-2-phosphoglycerate = phosphoenolpyruvate + H2O</text>
        <dbReference type="Rhea" id="RHEA:10164"/>
        <dbReference type="ChEBI" id="CHEBI:15377"/>
        <dbReference type="ChEBI" id="CHEBI:58289"/>
        <dbReference type="ChEBI" id="CHEBI:58702"/>
        <dbReference type="EC" id="4.2.1.11"/>
    </reaction>
</comment>
<dbReference type="OrthoDB" id="8680at2157"/>
<evidence type="ECO:0000256" key="1">
    <source>
        <dbReference type="ARBA" id="ARBA00005031"/>
    </source>
</evidence>
<comment type="cofactor">
    <cofactor evidence="6">
        <name>Mg(2+)</name>
        <dbReference type="ChEBI" id="CHEBI:18420"/>
    </cofactor>
    <text evidence="6">Binds a second Mg(2+) ion via substrate during catalysis.</text>
</comment>
<comment type="function">
    <text evidence="6">Catalyzes the reversible conversion of 2-phosphoglycerate (2-PG) into phosphoenolpyruvate (PEP). It is essential for the degradation of carbohydrates via glycolysis.</text>
</comment>
<feature type="binding site" evidence="6 9">
    <location>
        <position position="235"/>
    </location>
    <ligand>
        <name>Mg(2+)</name>
        <dbReference type="ChEBI" id="CHEBI:18420"/>
    </ligand>
</feature>
<evidence type="ECO:0000256" key="6">
    <source>
        <dbReference type="HAMAP-Rule" id="MF_00318"/>
    </source>
</evidence>
<evidence type="ECO:0000259" key="10">
    <source>
        <dbReference type="SMART" id="SM01192"/>
    </source>
</evidence>
<dbReference type="SMART" id="SM01192">
    <property type="entry name" value="Enolase_C"/>
    <property type="match status" value="1"/>
</dbReference>
<sequence length="412" mass="44686">MPSITAVRGRIVFNSRGSKTIEIDVVTDNKFIGRACAPSGASVGRLEAQSFPENKPEKALAAFNTNAKKFIGLQAENPQAVFDTLRSIDKTDNYSTIGGSVAYALSIAAVDSAARALNVPLFKLLKPAKPYKFPFPLGNILGGGAHAGPGTPDIQEILACPVGAKGIVEALEMNFKVHAETRKVIESIDRRFTYGRGDEGAWAPNVNNDQALEIVEKAVRNCGYTLGKDMAIGIDFASSSFWDEKNNVYNYARQGIKRDTGEQIEFASRLVRDYKLVYAEDPVHEGDFESMAVLTKKNQKTLVTGDDMLVTNAGKVREAVRYGACSGAILKVNQAGSLYDAIKFAEECSKNNIRIITSHRSGESVDSHISHIAIATGSRMIKTGVLGGERVAKLNELVRLTEYDLIEGMNNT</sequence>
<dbReference type="Gene3D" id="3.30.390.10">
    <property type="entry name" value="Enolase-like, N-terminal domain"/>
    <property type="match status" value="1"/>
</dbReference>
<comment type="pathway">
    <text evidence="1 6">Carbohydrate degradation; glycolysis; pyruvate from D-glyceraldehyde 3-phosphate: step 4/5.</text>
</comment>
<dbReference type="GO" id="GO:0006096">
    <property type="term" value="P:glycolytic process"/>
    <property type="evidence" value="ECO:0007669"/>
    <property type="project" value="UniProtKB-UniRule"/>
</dbReference>
<proteinExistence type="inferred from homology"/>
<evidence type="ECO:0000256" key="5">
    <source>
        <dbReference type="ARBA" id="ARBA00023239"/>
    </source>
</evidence>